<evidence type="ECO:0000313" key="3">
    <source>
        <dbReference type="Proteomes" id="UP000005010"/>
    </source>
</evidence>
<evidence type="ECO:0000256" key="1">
    <source>
        <dbReference type="SAM" id="Phobius"/>
    </source>
</evidence>
<dbReference type="STRING" id="182217.HCW_04575"/>
<dbReference type="RefSeq" id="WP_014661052.1">
    <property type="nucleotide sequence ID" value="NC_017737.1"/>
</dbReference>
<accession>I0EML3</accession>
<evidence type="ECO:0000313" key="2">
    <source>
        <dbReference type="EMBL" id="AFI04182.1"/>
    </source>
</evidence>
<dbReference type="PATRIC" id="fig|182217.3.peg.976"/>
<name>I0EML3_HELC0</name>
<keyword evidence="1" id="KW-0812">Transmembrane</keyword>
<dbReference type="HOGENOM" id="CLU_064920_0_0_7"/>
<keyword evidence="1" id="KW-1133">Transmembrane helix</keyword>
<keyword evidence="1" id="KW-0472">Membrane</keyword>
<dbReference type="eggNOG" id="ENOG503395U">
    <property type="taxonomic scope" value="Bacteria"/>
</dbReference>
<dbReference type="EMBL" id="CP003479">
    <property type="protein sequence ID" value="AFI04182.1"/>
    <property type="molecule type" value="Genomic_DNA"/>
</dbReference>
<sequence length="331" mass="36914">MKAKVKKSKFKTIFWGTILILFVLYILARVVAFSGVSTHKKPLSVQYSKKILMTMGNNLSEAEKRLNTLLNQNISEVDKVIEENINKLFKKAKENIDDFLDFHYSLKGDYTEIGLKLGGKMGLSAEDAFEKMLQEKMFGKDFDNQSKDAFNQIYYFFQNSTKRYVNALGGIATKGLNDNLSKPIMQSVDFEINKRLDFMLTHTIALSSMIGVAKISSFVSAKLASKLAFKGIIKVASKGASALTGAGVGLSCGALAWICAPIGAVVAWFATDSAVIKGDEILNREEFKKDILKALNEQKQILINLTKNHYESAYEDISKLSKKSILEKHFN</sequence>
<proteinExistence type="predicted"/>
<keyword evidence="3" id="KW-1185">Reference proteome</keyword>
<protein>
    <submittedName>
        <fullName evidence="2">Uncharacterized protein</fullName>
    </submittedName>
</protein>
<organism evidence="2 3">
    <name type="scientific">Helicobacter cetorum (strain ATCC BAA-429 / MIT 00-7128)</name>
    <dbReference type="NCBI Taxonomy" id="182217"/>
    <lineage>
        <taxon>Bacteria</taxon>
        <taxon>Pseudomonadati</taxon>
        <taxon>Campylobacterota</taxon>
        <taxon>Epsilonproteobacteria</taxon>
        <taxon>Campylobacterales</taxon>
        <taxon>Helicobacteraceae</taxon>
        <taxon>Helicobacter</taxon>
    </lineage>
</organism>
<dbReference type="AlphaFoldDB" id="I0EML3"/>
<dbReference type="KEGG" id="hce:HCW_04575"/>
<dbReference type="Proteomes" id="UP000005010">
    <property type="component" value="Chromosome"/>
</dbReference>
<reference evidence="3" key="1">
    <citation type="submission" date="2012-04" db="EMBL/GenBank/DDBJ databases">
        <title>Complete genome sequence of Helicobacter cetorum strain MIT 00-7128.</title>
        <authorList>
            <person name="Kersulyte D."/>
            <person name="Berg D.E."/>
        </authorList>
    </citation>
    <scope>NUCLEOTIDE SEQUENCE [LARGE SCALE GENOMIC DNA]</scope>
    <source>
        <strain evidence="3">MIT 00-7128</strain>
    </source>
</reference>
<feature type="transmembrane region" description="Helical" evidence="1">
    <location>
        <begin position="12"/>
        <end position="36"/>
    </location>
</feature>
<gene>
    <name evidence="2" type="ordered locus">HCW_04575</name>
</gene>